<dbReference type="GO" id="GO:0034162">
    <property type="term" value="P:toll-like receptor 9 signaling pathway"/>
    <property type="evidence" value="ECO:0007669"/>
    <property type="project" value="TreeGrafter"/>
</dbReference>
<organism evidence="6 7">
    <name type="scientific">Spermophilus dauricus</name>
    <name type="common">Daurian ground squirrel</name>
    <dbReference type="NCBI Taxonomy" id="99837"/>
    <lineage>
        <taxon>Eukaryota</taxon>
        <taxon>Metazoa</taxon>
        <taxon>Chordata</taxon>
        <taxon>Craniata</taxon>
        <taxon>Vertebrata</taxon>
        <taxon>Euteleostomi</taxon>
        <taxon>Mammalia</taxon>
        <taxon>Eutheria</taxon>
        <taxon>Euarchontoglires</taxon>
        <taxon>Glires</taxon>
        <taxon>Rodentia</taxon>
        <taxon>Sciuromorpha</taxon>
        <taxon>Sciuridae</taxon>
        <taxon>Xerinae</taxon>
        <taxon>Marmotini</taxon>
        <taxon>Spermophilus</taxon>
    </lineage>
</organism>
<dbReference type="Proteomes" id="UP000694422">
    <property type="component" value="Unplaced"/>
</dbReference>
<name>A0A8C9P7Q7_SPEDA</name>
<dbReference type="GO" id="GO:0034138">
    <property type="term" value="P:toll-like receptor 3 signaling pathway"/>
    <property type="evidence" value="ECO:0007669"/>
    <property type="project" value="TreeGrafter"/>
</dbReference>
<dbReference type="PANTHER" id="PTHR46744:SF1">
    <property type="entry name" value="PROTEIN UNC-93 HOMOLOG B1"/>
    <property type="match status" value="1"/>
</dbReference>
<keyword evidence="3 5" id="KW-1133">Transmembrane helix</keyword>
<reference evidence="6" key="2">
    <citation type="submission" date="2025-09" db="UniProtKB">
        <authorList>
            <consortium name="Ensembl"/>
        </authorList>
    </citation>
    <scope>IDENTIFICATION</scope>
</reference>
<dbReference type="GO" id="GO:0006886">
    <property type="term" value="P:intracellular protein transport"/>
    <property type="evidence" value="ECO:0007669"/>
    <property type="project" value="TreeGrafter"/>
</dbReference>
<dbReference type="GO" id="GO:0005764">
    <property type="term" value="C:lysosome"/>
    <property type="evidence" value="ECO:0007669"/>
    <property type="project" value="TreeGrafter"/>
</dbReference>
<feature type="transmembrane region" description="Helical" evidence="5">
    <location>
        <begin position="76"/>
        <end position="95"/>
    </location>
</feature>
<accession>A0A8C9P7Q7</accession>
<comment type="subcellular location">
    <subcellularLocation>
        <location evidence="1">Membrane</location>
        <topology evidence="1">Multi-pass membrane protein</topology>
    </subcellularLocation>
</comment>
<feature type="transmembrane region" description="Helical" evidence="5">
    <location>
        <begin position="126"/>
        <end position="148"/>
    </location>
</feature>
<feature type="transmembrane region" description="Helical" evidence="5">
    <location>
        <begin position="438"/>
        <end position="456"/>
    </location>
</feature>
<dbReference type="InterPro" id="IPR043268">
    <property type="entry name" value="UNC93B1"/>
</dbReference>
<feature type="transmembrane region" description="Helical" evidence="5">
    <location>
        <begin position="370"/>
        <end position="388"/>
    </location>
</feature>
<evidence type="ECO:0000313" key="6">
    <source>
        <dbReference type="Ensembl" id="ENSSDAP00000004776.1"/>
    </source>
</evidence>
<evidence type="ECO:0000256" key="1">
    <source>
        <dbReference type="ARBA" id="ARBA00004141"/>
    </source>
</evidence>
<dbReference type="Pfam" id="PF05978">
    <property type="entry name" value="UNC-93"/>
    <property type="match status" value="1"/>
</dbReference>
<protein>
    <submittedName>
        <fullName evidence="6">Unc-93 homolog B1, TLR signaling regulator</fullName>
    </submittedName>
</protein>
<dbReference type="GO" id="GO:0005768">
    <property type="term" value="C:endosome"/>
    <property type="evidence" value="ECO:0007669"/>
    <property type="project" value="TreeGrafter"/>
</dbReference>
<keyword evidence="2 5" id="KW-0812">Transmembrane</keyword>
<evidence type="ECO:0000256" key="5">
    <source>
        <dbReference type="SAM" id="Phobius"/>
    </source>
</evidence>
<proteinExistence type="predicted"/>
<feature type="transmembrane region" description="Helical" evidence="5">
    <location>
        <begin position="311"/>
        <end position="333"/>
    </location>
</feature>
<dbReference type="GO" id="GO:0016020">
    <property type="term" value="C:membrane"/>
    <property type="evidence" value="ECO:0007669"/>
    <property type="project" value="UniProtKB-SubCell"/>
</dbReference>
<feature type="transmembrane region" description="Helical" evidence="5">
    <location>
        <begin position="102"/>
        <end position="120"/>
    </location>
</feature>
<sequence>MGSGPPAHPLHGFRGYPPGRQRLVLPPPLELASRLLPPRCPLSPGLLQMQLILHYDETYREVKYGNMGLPDIDSKMLMGINVTPIAALLYTPVLIRFLGTKWMMFLAVGIYALFVSTNYWERYYTLVPSAVALGMAIVPLWASMGNYITRMSQKYYEYSHYKEQDEQGPQQRPPRGSHAPYLLVFQAIFYSFFHLSFACAQLPMVYFLNYYLYDLNHTLYNVQSCGTNSHGILNGFNKTVLQTLPRSRNLIVVESVLMAVAFLAMLLVLGLCGAAYRPTEEIDLRSVGWGNIFQLPFKYVRDFRLRHLVPFFIYSGFEVLFACTGLALGYGVCSIGLERLAYLLVAYSLGASAASVLGLLGLWLPRSVPLVTGAGLHLLLTLGLFFWAPAPRALKHSWVLYVAAALWGVGSAFNKTGLSTLLGILYEDKERQDFIFTIYHWWQAVAIFMVYLGASLPMKVRLSGARDSVPHPLFPGPSPRPRTPFLSPLGGPQPSTPLIASPVRPCRFPWCSSAGRRENASPRSCRHSCRWQGAATECCHWSGPPRWCRQTPHRSHQHWGEDRVWRRTS</sequence>
<feature type="transmembrane region" description="Helical" evidence="5">
    <location>
        <begin position="256"/>
        <end position="276"/>
    </location>
</feature>
<dbReference type="GO" id="GO:0035325">
    <property type="term" value="F:Toll-like receptor binding"/>
    <property type="evidence" value="ECO:0007669"/>
    <property type="project" value="InterPro"/>
</dbReference>
<evidence type="ECO:0000256" key="3">
    <source>
        <dbReference type="ARBA" id="ARBA00022989"/>
    </source>
</evidence>
<keyword evidence="7" id="KW-1185">Reference proteome</keyword>
<evidence type="ECO:0000256" key="2">
    <source>
        <dbReference type="ARBA" id="ARBA00022692"/>
    </source>
</evidence>
<dbReference type="AlphaFoldDB" id="A0A8C9P7Q7"/>
<dbReference type="PANTHER" id="PTHR46744">
    <property type="entry name" value="PROTEIN UNC-93 HOMOLOG B1"/>
    <property type="match status" value="1"/>
</dbReference>
<dbReference type="GO" id="GO:0002224">
    <property type="term" value="P:toll-like receptor signaling pathway"/>
    <property type="evidence" value="ECO:0007669"/>
    <property type="project" value="InterPro"/>
</dbReference>
<feature type="transmembrane region" description="Helical" evidence="5">
    <location>
        <begin position="340"/>
        <end position="364"/>
    </location>
</feature>
<dbReference type="GO" id="GO:0034154">
    <property type="term" value="P:toll-like receptor 7 signaling pathway"/>
    <property type="evidence" value="ECO:0007669"/>
    <property type="project" value="TreeGrafter"/>
</dbReference>
<reference evidence="6" key="1">
    <citation type="submission" date="2025-08" db="UniProtKB">
        <authorList>
            <consortium name="Ensembl"/>
        </authorList>
    </citation>
    <scope>IDENTIFICATION</scope>
</reference>
<keyword evidence="4 5" id="KW-0472">Membrane</keyword>
<dbReference type="InterPro" id="IPR010291">
    <property type="entry name" value="Ion_channel_UNC-93"/>
</dbReference>
<evidence type="ECO:0000256" key="4">
    <source>
        <dbReference type="ARBA" id="ARBA00023136"/>
    </source>
</evidence>
<evidence type="ECO:0000313" key="7">
    <source>
        <dbReference type="Proteomes" id="UP000694422"/>
    </source>
</evidence>
<dbReference type="Ensembl" id="ENSSDAT00000005473.1">
    <property type="protein sequence ID" value="ENSSDAP00000004776.1"/>
    <property type="gene ID" value="ENSSDAG00000004476.1"/>
</dbReference>
<feature type="transmembrane region" description="Helical" evidence="5">
    <location>
        <begin position="400"/>
        <end position="426"/>
    </location>
</feature>